<gene>
    <name evidence="7" type="ORF">HPB51_027548</name>
</gene>
<evidence type="ECO:0000256" key="3">
    <source>
        <dbReference type="ARBA" id="ARBA00022833"/>
    </source>
</evidence>
<organism evidence="7 8">
    <name type="scientific">Rhipicephalus microplus</name>
    <name type="common">Cattle tick</name>
    <name type="synonym">Boophilus microplus</name>
    <dbReference type="NCBI Taxonomy" id="6941"/>
    <lineage>
        <taxon>Eukaryota</taxon>
        <taxon>Metazoa</taxon>
        <taxon>Ecdysozoa</taxon>
        <taxon>Arthropoda</taxon>
        <taxon>Chelicerata</taxon>
        <taxon>Arachnida</taxon>
        <taxon>Acari</taxon>
        <taxon>Parasitiformes</taxon>
        <taxon>Ixodida</taxon>
        <taxon>Ixodoidea</taxon>
        <taxon>Ixodidae</taxon>
        <taxon>Rhipicephalinae</taxon>
        <taxon>Rhipicephalus</taxon>
        <taxon>Boophilus</taxon>
    </lineage>
</organism>
<dbReference type="SUPFAM" id="SSF57716">
    <property type="entry name" value="Glucocorticoid receptor-like (DNA-binding domain)"/>
    <property type="match status" value="1"/>
</dbReference>
<sequence length="181" mass="20861">MPGCFCAPNCKSNYAGEPSVRVHVFPNDPVRRAAWTRAVPRKDFAPMKNTVLCEKHFLASDYVKTSKYTDLKTGKTIEAPLKVFRLKPDAIPSVFLNCPQYLSRQNACTREAPEEKRKRLEDESLRIVIEKSLEEKRQQDKQNNVTSFYDFRDTLSSFNTSPFWSVINMDSKVLFLDLTVD</sequence>
<evidence type="ECO:0000256" key="4">
    <source>
        <dbReference type="ARBA" id="ARBA00023125"/>
    </source>
</evidence>
<dbReference type="PROSITE" id="PS50950">
    <property type="entry name" value="ZF_THAP"/>
    <property type="match status" value="1"/>
</dbReference>
<dbReference type="GO" id="GO:0008270">
    <property type="term" value="F:zinc ion binding"/>
    <property type="evidence" value="ECO:0007669"/>
    <property type="project" value="UniProtKB-KW"/>
</dbReference>
<accession>A0A9J6CZT2</accession>
<evidence type="ECO:0000256" key="2">
    <source>
        <dbReference type="ARBA" id="ARBA00022771"/>
    </source>
</evidence>
<keyword evidence="1" id="KW-0479">Metal-binding</keyword>
<dbReference type="Pfam" id="PF05485">
    <property type="entry name" value="THAP"/>
    <property type="match status" value="1"/>
</dbReference>
<protein>
    <recommendedName>
        <fullName evidence="6">THAP-type domain-containing protein</fullName>
    </recommendedName>
</protein>
<name>A0A9J6CZT2_RHIMP</name>
<dbReference type="GO" id="GO:0003677">
    <property type="term" value="F:DNA binding"/>
    <property type="evidence" value="ECO:0007669"/>
    <property type="project" value="UniProtKB-UniRule"/>
</dbReference>
<keyword evidence="2 5" id="KW-0863">Zinc-finger</keyword>
<dbReference type="PANTHER" id="PTHR46927">
    <property type="entry name" value="AGAP005574-PA"/>
    <property type="match status" value="1"/>
</dbReference>
<keyword evidence="4 5" id="KW-0238">DNA-binding</keyword>
<feature type="domain" description="THAP-type" evidence="6">
    <location>
        <begin position="1"/>
        <end position="95"/>
    </location>
</feature>
<evidence type="ECO:0000313" key="7">
    <source>
        <dbReference type="EMBL" id="KAH7964218.1"/>
    </source>
</evidence>
<evidence type="ECO:0000259" key="6">
    <source>
        <dbReference type="PROSITE" id="PS50950"/>
    </source>
</evidence>
<proteinExistence type="predicted"/>
<evidence type="ECO:0000313" key="8">
    <source>
        <dbReference type="Proteomes" id="UP000821866"/>
    </source>
</evidence>
<dbReference type="PANTHER" id="PTHR46927:SF3">
    <property type="entry name" value="THAP-TYPE DOMAIN-CONTAINING PROTEIN"/>
    <property type="match status" value="1"/>
</dbReference>
<evidence type="ECO:0000256" key="5">
    <source>
        <dbReference type="PROSITE-ProRule" id="PRU00309"/>
    </source>
</evidence>
<dbReference type="InterPro" id="IPR006612">
    <property type="entry name" value="THAP_Znf"/>
</dbReference>
<reference evidence="7" key="1">
    <citation type="journal article" date="2020" name="Cell">
        <title>Large-Scale Comparative Analyses of Tick Genomes Elucidate Their Genetic Diversity and Vector Capacities.</title>
        <authorList>
            <consortium name="Tick Genome and Microbiome Consortium (TIGMIC)"/>
            <person name="Jia N."/>
            <person name="Wang J."/>
            <person name="Shi W."/>
            <person name="Du L."/>
            <person name="Sun Y."/>
            <person name="Zhan W."/>
            <person name="Jiang J.F."/>
            <person name="Wang Q."/>
            <person name="Zhang B."/>
            <person name="Ji P."/>
            <person name="Bell-Sakyi L."/>
            <person name="Cui X.M."/>
            <person name="Yuan T.T."/>
            <person name="Jiang B.G."/>
            <person name="Yang W.F."/>
            <person name="Lam T.T."/>
            <person name="Chang Q.C."/>
            <person name="Ding S.J."/>
            <person name="Wang X.J."/>
            <person name="Zhu J.G."/>
            <person name="Ruan X.D."/>
            <person name="Zhao L."/>
            <person name="Wei J.T."/>
            <person name="Ye R.Z."/>
            <person name="Que T.C."/>
            <person name="Du C.H."/>
            <person name="Zhou Y.H."/>
            <person name="Cheng J.X."/>
            <person name="Dai P.F."/>
            <person name="Guo W.B."/>
            <person name="Han X.H."/>
            <person name="Huang E.J."/>
            <person name="Li L.F."/>
            <person name="Wei W."/>
            <person name="Gao Y.C."/>
            <person name="Liu J.Z."/>
            <person name="Shao H.Z."/>
            <person name="Wang X."/>
            <person name="Wang C.C."/>
            <person name="Yang T.C."/>
            <person name="Huo Q.B."/>
            <person name="Li W."/>
            <person name="Chen H.Y."/>
            <person name="Chen S.E."/>
            <person name="Zhou L.G."/>
            <person name="Ni X.B."/>
            <person name="Tian J.H."/>
            <person name="Sheng Y."/>
            <person name="Liu T."/>
            <person name="Pan Y.S."/>
            <person name="Xia L.Y."/>
            <person name="Li J."/>
            <person name="Zhao F."/>
            <person name="Cao W.C."/>
        </authorList>
    </citation>
    <scope>NUCLEOTIDE SEQUENCE</scope>
    <source>
        <strain evidence="7">Rmic-2018</strain>
    </source>
</reference>
<dbReference type="Gene3D" id="6.20.210.20">
    <property type="entry name" value="THAP domain"/>
    <property type="match status" value="1"/>
</dbReference>
<keyword evidence="8" id="KW-1185">Reference proteome</keyword>
<dbReference type="EMBL" id="JABSTU010004124">
    <property type="protein sequence ID" value="KAH7964218.1"/>
    <property type="molecule type" value="Genomic_DNA"/>
</dbReference>
<dbReference type="InterPro" id="IPR038441">
    <property type="entry name" value="THAP_Znf_sf"/>
</dbReference>
<dbReference type="InterPro" id="IPR052224">
    <property type="entry name" value="THAP_domain_protein"/>
</dbReference>
<keyword evidence="3" id="KW-0862">Zinc</keyword>
<dbReference type="AlphaFoldDB" id="A0A9J6CZT2"/>
<reference evidence="7" key="2">
    <citation type="submission" date="2021-09" db="EMBL/GenBank/DDBJ databases">
        <authorList>
            <person name="Jia N."/>
            <person name="Wang J."/>
            <person name="Shi W."/>
            <person name="Du L."/>
            <person name="Sun Y."/>
            <person name="Zhan W."/>
            <person name="Jiang J."/>
            <person name="Wang Q."/>
            <person name="Zhang B."/>
            <person name="Ji P."/>
            <person name="Sakyi L.B."/>
            <person name="Cui X."/>
            <person name="Yuan T."/>
            <person name="Jiang B."/>
            <person name="Yang W."/>
            <person name="Lam T.T.-Y."/>
            <person name="Chang Q."/>
            <person name="Ding S."/>
            <person name="Wang X."/>
            <person name="Zhu J."/>
            <person name="Ruan X."/>
            <person name="Zhao L."/>
            <person name="Wei J."/>
            <person name="Que T."/>
            <person name="Du C."/>
            <person name="Cheng J."/>
            <person name="Dai P."/>
            <person name="Han X."/>
            <person name="Huang E."/>
            <person name="Gao Y."/>
            <person name="Liu J."/>
            <person name="Shao H."/>
            <person name="Ye R."/>
            <person name="Li L."/>
            <person name="Wei W."/>
            <person name="Wang X."/>
            <person name="Wang C."/>
            <person name="Huo Q."/>
            <person name="Li W."/>
            <person name="Guo W."/>
            <person name="Chen H."/>
            <person name="Chen S."/>
            <person name="Zhou L."/>
            <person name="Zhou L."/>
            <person name="Ni X."/>
            <person name="Tian J."/>
            <person name="Zhou Y."/>
            <person name="Sheng Y."/>
            <person name="Liu T."/>
            <person name="Pan Y."/>
            <person name="Xia L."/>
            <person name="Li J."/>
            <person name="Zhao F."/>
            <person name="Cao W."/>
        </authorList>
    </citation>
    <scope>NUCLEOTIDE SEQUENCE</scope>
    <source>
        <strain evidence="7">Rmic-2018</strain>
        <tissue evidence="7">Larvae</tissue>
    </source>
</reference>
<dbReference type="VEuPathDB" id="VectorBase:LOC119166940"/>
<evidence type="ECO:0000256" key="1">
    <source>
        <dbReference type="ARBA" id="ARBA00022723"/>
    </source>
</evidence>
<dbReference type="Proteomes" id="UP000821866">
    <property type="component" value="Unassembled WGS sequence"/>
</dbReference>
<comment type="caution">
    <text evidence="7">The sequence shown here is derived from an EMBL/GenBank/DDBJ whole genome shotgun (WGS) entry which is preliminary data.</text>
</comment>
<dbReference type="SMART" id="SM00980">
    <property type="entry name" value="THAP"/>
    <property type="match status" value="1"/>
</dbReference>